<accession>A0ABD3RYY9</accession>
<keyword evidence="2" id="KW-1133">Transmembrane helix</keyword>
<protein>
    <submittedName>
        <fullName evidence="5">Uncharacterized protein</fullName>
    </submittedName>
</protein>
<reference evidence="5 6" key="1">
    <citation type="submission" date="2024-10" db="EMBL/GenBank/DDBJ databases">
        <title>Updated reference genomes for cyclostephanoid diatoms.</title>
        <authorList>
            <person name="Roberts W.R."/>
            <person name="Alverson A.J."/>
        </authorList>
    </citation>
    <scope>NUCLEOTIDE SEQUENCE [LARGE SCALE GENOMIC DNA]</scope>
    <source>
        <strain evidence="5 6">AJA228-03</strain>
    </source>
</reference>
<dbReference type="InterPro" id="IPR051681">
    <property type="entry name" value="Ser/Thr_Kinases-Pseudokinases"/>
</dbReference>
<dbReference type="PANTHER" id="PTHR44329:SF6">
    <property type="entry name" value="RECEPTOR-INTERACTING SERINE_THREONINE-PROTEIN KINASE 1"/>
    <property type="match status" value="1"/>
</dbReference>
<dbReference type="InterPro" id="IPR001245">
    <property type="entry name" value="Ser-Thr/Tyr_kinase_cat_dom"/>
</dbReference>
<name>A0ABD3RYY9_9STRA</name>
<dbReference type="InterPro" id="IPR004331">
    <property type="entry name" value="SPX_dom"/>
</dbReference>
<sequence>MLFGKTLNEVVKSDWRCHAVAYMELKRALNEDQCYSFDDKSSRGAVGLPCVANDGHHATTNESNNDDIHSVHTDSSYRISDQQVVNFFLIYEDSIVRLNNFYYDRLDWARSERGELEKAVGRCIVGEKKMMNEGAHSSDKVEVGQSFSATKLLVNRIDNFSRDIGLVLEFLALNVTAFSKIIKKFDKRTGSSLRDAKMKDLRARHPYLYSGGDLKECKNLCAEWTKQLQVILQQDPLVVGYLQGIFAPTFCMDSRISSQMELKTKEAAATAGENPQDICETIEDGTKLDAHDSYLHIGGVNETPSAERYRMAPQRKRMTEESRALQKMIACVREELCLQKANSTFFNGTLENYPPPSFMSSEVEFAGELGEGEFCTIFEVRRFHVPESCHICFLHRGYKDPTPDQKIPSSVMIDTNSAQDEELMPSSSNNEIRSAPPIQTNTSYLSSETSTKPVSAFSFTYDANISDYDDFEDDHEDDGYDQPARGFMKDHCLRNGEARYAIKRIRKSIVGEEDITLAAIDLAREAEFLQVLKHPNIIKIRGTINIPGHPQYSLILDRLYDTLEVQMKKWQIDIIRHQGKLKGLIGKNKTMLNKIWNDRLVATYDLARAMAYLHSRRILHRDIKPAVSVTLCITVFILLAALFLHHLHRQNIGFDIRGDIKIFDFGLAKELKPIDCEGKDQYISSGMAGTRRYMAPEMAQAKGYGLSADVYSFGVLFWEILSLRDAYEKYSREKHYKEVVVEGKRPKISKSWPSVICNLIERCWHRQPSERPSFTAVCQLIKFGIPSEIAASDRSDDLKMRSYKSKQGDVDESYHTDESNDHMKFDTPLLSFSDSLSRSIRIKKWCYEDCKVVPTEPVVYEQE</sequence>
<keyword evidence="2" id="KW-0812">Transmembrane</keyword>
<dbReference type="PROSITE" id="PS51382">
    <property type="entry name" value="SPX"/>
    <property type="match status" value="1"/>
</dbReference>
<dbReference type="PROSITE" id="PS50011">
    <property type="entry name" value="PROTEIN_KINASE_DOM"/>
    <property type="match status" value="1"/>
</dbReference>
<feature type="compositionally biased region" description="Polar residues" evidence="1">
    <location>
        <begin position="425"/>
        <end position="447"/>
    </location>
</feature>
<dbReference type="InterPro" id="IPR011009">
    <property type="entry name" value="Kinase-like_dom_sf"/>
</dbReference>
<evidence type="ECO:0000259" key="3">
    <source>
        <dbReference type="PROSITE" id="PS50011"/>
    </source>
</evidence>
<dbReference type="PANTHER" id="PTHR44329">
    <property type="entry name" value="SERINE/THREONINE-PROTEIN KINASE TNNI3K-RELATED"/>
    <property type="match status" value="1"/>
</dbReference>
<evidence type="ECO:0000256" key="1">
    <source>
        <dbReference type="SAM" id="MobiDB-lite"/>
    </source>
</evidence>
<evidence type="ECO:0000313" key="5">
    <source>
        <dbReference type="EMBL" id="KAL3817432.1"/>
    </source>
</evidence>
<keyword evidence="6" id="KW-1185">Reference proteome</keyword>
<dbReference type="AlphaFoldDB" id="A0ABD3RYY9"/>
<dbReference type="InterPro" id="IPR000719">
    <property type="entry name" value="Prot_kinase_dom"/>
</dbReference>
<evidence type="ECO:0000256" key="2">
    <source>
        <dbReference type="SAM" id="Phobius"/>
    </source>
</evidence>
<dbReference type="Gene3D" id="1.10.510.10">
    <property type="entry name" value="Transferase(Phosphotransferase) domain 1"/>
    <property type="match status" value="1"/>
</dbReference>
<feature type="transmembrane region" description="Helical" evidence="2">
    <location>
        <begin position="626"/>
        <end position="647"/>
    </location>
</feature>
<feature type="domain" description="Protein kinase" evidence="3">
    <location>
        <begin position="363"/>
        <end position="783"/>
    </location>
</feature>
<comment type="caution">
    <text evidence="5">The sequence shown here is derived from an EMBL/GenBank/DDBJ whole genome shotgun (WGS) entry which is preliminary data.</text>
</comment>
<organism evidence="5 6">
    <name type="scientific">Cyclostephanos tholiformis</name>
    <dbReference type="NCBI Taxonomy" id="382380"/>
    <lineage>
        <taxon>Eukaryota</taxon>
        <taxon>Sar</taxon>
        <taxon>Stramenopiles</taxon>
        <taxon>Ochrophyta</taxon>
        <taxon>Bacillariophyta</taxon>
        <taxon>Coscinodiscophyceae</taxon>
        <taxon>Thalassiosirophycidae</taxon>
        <taxon>Stephanodiscales</taxon>
        <taxon>Stephanodiscaceae</taxon>
        <taxon>Cyclostephanos</taxon>
    </lineage>
</organism>
<dbReference type="Proteomes" id="UP001530377">
    <property type="component" value="Unassembled WGS sequence"/>
</dbReference>
<proteinExistence type="predicted"/>
<feature type="domain" description="SPX" evidence="4">
    <location>
        <begin position="1"/>
        <end position="199"/>
    </location>
</feature>
<dbReference type="Pfam" id="PF07714">
    <property type="entry name" value="PK_Tyr_Ser-Thr"/>
    <property type="match status" value="1"/>
</dbReference>
<dbReference type="SUPFAM" id="SSF56112">
    <property type="entry name" value="Protein kinase-like (PK-like)"/>
    <property type="match status" value="1"/>
</dbReference>
<dbReference type="EMBL" id="JALLPB020000104">
    <property type="protein sequence ID" value="KAL3817432.1"/>
    <property type="molecule type" value="Genomic_DNA"/>
</dbReference>
<gene>
    <name evidence="5" type="ORF">ACHAXA_001439</name>
</gene>
<evidence type="ECO:0000313" key="6">
    <source>
        <dbReference type="Proteomes" id="UP001530377"/>
    </source>
</evidence>
<feature type="region of interest" description="Disordered" evidence="1">
    <location>
        <begin position="421"/>
        <end position="447"/>
    </location>
</feature>
<keyword evidence="2" id="KW-0472">Membrane</keyword>
<dbReference type="Pfam" id="PF03105">
    <property type="entry name" value="SPX"/>
    <property type="match status" value="1"/>
</dbReference>
<evidence type="ECO:0000259" key="4">
    <source>
        <dbReference type="PROSITE" id="PS51382"/>
    </source>
</evidence>